<evidence type="ECO:0000256" key="1">
    <source>
        <dbReference type="ARBA" id="ARBA00004225"/>
    </source>
</evidence>
<reference evidence="12" key="1">
    <citation type="journal article" date="2018" name="Nat. Microbiol.">
        <title>Leveraging single-cell genomics to expand the fungal tree of life.</title>
        <authorList>
            <person name="Ahrendt S.R."/>
            <person name="Quandt C.A."/>
            <person name="Ciobanu D."/>
            <person name="Clum A."/>
            <person name="Salamov A."/>
            <person name="Andreopoulos B."/>
            <person name="Cheng J.F."/>
            <person name="Woyke T."/>
            <person name="Pelin A."/>
            <person name="Henrissat B."/>
            <person name="Reynolds N.K."/>
            <person name="Benny G.L."/>
            <person name="Smith M.E."/>
            <person name="James T.Y."/>
            <person name="Grigoriev I.V."/>
        </authorList>
    </citation>
    <scope>NUCLEOTIDE SEQUENCE [LARGE SCALE GENOMIC DNA]</scope>
    <source>
        <strain evidence="12">RSA 468</strain>
    </source>
</reference>
<dbReference type="PROSITE" id="PS50920">
    <property type="entry name" value="SOLCAR"/>
    <property type="match status" value="3"/>
</dbReference>
<keyword evidence="8 9" id="KW-0472">Membrane</keyword>
<evidence type="ECO:0000256" key="6">
    <source>
        <dbReference type="ARBA" id="ARBA00022989"/>
    </source>
</evidence>
<dbReference type="Pfam" id="PF00153">
    <property type="entry name" value="Mito_carr"/>
    <property type="match status" value="3"/>
</dbReference>
<dbReference type="PRINTS" id="PR00926">
    <property type="entry name" value="MITOCARRIER"/>
</dbReference>
<organism evidence="11 12">
    <name type="scientific">Dimargaris cristalligena</name>
    <dbReference type="NCBI Taxonomy" id="215637"/>
    <lineage>
        <taxon>Eukaryota</taxon>
        <taxon>Fungi</taxon>
        <taxon>Fungi incertae sedis</taxon>
        <taxon>Zoopagomycota</taxon>
        <taxon>Kickxellomycotina</taxon>
        <taxon>Dimargaritomycetes</taxon>
        <taxon>Dimargaritales</taxon>
        <taxon>Dimargaritaceae</taxon>
        <taxon>Dimargaris</taxon>
    </lineage>
</organism>
<dbReference type="STRING" id="215637.A0A4P9ZRC8"/>
<dbReference type="AlphaFoldDB" id="A0A4P9ZRC8"/>
<dbReference type="Gene3D" id="1.50.40.10">
    <property type="entry name" value="Mitochondrial carrier domain"/>
    <property type="match status" value="2"/>
</dbReference>
<dbReference type="GO" id="GO:0031966">
    <property type="term" value="C:mitochondrial membrane"/>
    <property type="evidence" value="ECO:0007669"/>
    <property type="project" value="UniProtKB-SubCell"/>
</dbReference>
<dbReference type="InterPro" id="IPR018108">
    <property type="entry name" value="MCP_transmembrane"/>
</dbReference>
<evidence type="ECO:0000256" key="8">
    <source>
        <dbReference type="ARBA" id="ARBA00023136"/>
    </source>
</evidence>
<accession>A0A4P9ZRC8</accession>
<dbReference type="GO" id="GO:0006839">
    <property type="term" value="P:mitochondrial transport"/>
    <property type="evidence" value="ECO:0007669"/>
    <property type="project" value="TreeGrafter"/>
</dbReference>
<dbReference type="InterPro" id="IPR050567">
    <property type="entry name" value="Mitochondrial_Carrier"/>
</dbReference>
<comment type="similarity">
    <text evidence="2 10">Belongs to the mitochondrial carrier (TC 2.A.29) family.</text>
</comment>
<keyword evidence="4 9" id="KW-0812">Transmembrane</keyword>
<sequence length="295" mass="32040">KSFLAGAVGGVGMILAGHPFDLIKVRQQTMPVRAVATPGRGVVAGFRGFYRGVLPPLATSTPIVALSFWGYDVGLRIAEAFLPTPDRPFNHAIPGADLANVPRADQLSLAQIGMAGAFSALLPGLLLGPVERIKVIMQIQNPATSMSTLQTTRWLYRTGGLRSLFQGTFATVGRDLPGNAFYFLTYEILCRQWSARFNNGNTDEIHPGAIFLFGGLAGLTEGITTLPIDTLKSRLQGATSPHQYPRGMRDVLQELLAKEGPRALFRGFTPAMLWAFPANAATFLCMELTYRFLNR</sequence>
<evidence type="ECO:0000256" key="9">
    <source>
        <dbReference type="PROSITE-ProRule" id="PRU00282"/>
    </source>
</evidence>
<dbReference type="InterPro" id="IPR023395">
    <property type="entry name" value="MCP_dom_sf"/>
</dbReference>
<evidence type="ECO:0000256" key="4">
    <source>
        <dbReference type="ARBA" id="ARBA00022692"/>
    </source>
</evidence>
<feature type="non-terminal residue" evidence="11">
    <location>
        <position position="295"/>
    </location>
</feature>
<dbReference type="SUPFAM" id="SSF103506">
    <property type="entry name" value="Mitochondrial carrier"/>
    <property type="match status" value="1"/>
</dbReference>
<feature type="non-terminal residue" evidence="11">
    <location>
        <position position="1"/>
    </location>
</feature>
<evidence type="ECO:0000256" key="5">
    <source>
        <dbReference type="ARBA" id="ARBA00022737"/>
    </source>
</evidence>
<evidence type="ECO:0000256" key="2">
    <source>
        <dbReference type="ARBA" id="ARBA00006375"/>
    </source>
</evidence>
<dbReference type="PANTHER" id="PTHR45624">
    <property type="entry name" value="MITOCHONDRIAL BASIC AMINO ACIDS TRANSPORTER-RELATED"/>
    <property type="match status" value="1"/>
</dbReference>
<dbReference type="GO" id="GO:1902603">
    <property type="term" value="P:carnitine transmembrane transport"/>
    <property type="evidence" value="ECO:0007669"/>
    <property type="project" value="TreeGrafter"/>
</dbReference>
<dbReference type="EMBL" id="ML002805">
    <property type="protein sequence ID" value="RKP35718.1"/>
    <property type="molecule type" value="Genomic_DNA"/>
</dbReference>
<evidence type="ECO:0000313" key="12">
    <source>
        <dbReference type="Proteomes" id="UP000268162"/>
    </source>
</evidence>
<dbReference type="Proteomes" id="UP000268162">
    <property type="component" value="Unassembled WGS sequence"/>
</dbReference>
<evidence type="ECO:0000256" key="10">
    <source>
        <dbReference type="RuleBase" id="RU000488"/>
    </source>
</evidence>
<dbReference type="PANTHER" id="PTHR45624:SF4">
    <property type="entry name" value="CONGESTED-LIKE TRACHEA PROTEIN-RELATED"/>
    <property type="match status" value="1"/>
</dbReference>
<evidence type="ECO:0000256" key="7">
    <source>
        <dbReference type="ARBA" id="ARBA00023128"/>
    </source>
</evidence>
<protein>
    <submittedName>
        <fullName evidence="11">Mitochondrial carrier domain-containing protein</fullName>
    </submittedName>
</protein>
<name>A0A4P9ZRC8_9FUNG</name>
<feature type="repeat" description="Solcar" evidence="9">
    <location>
        <begin position="107"/>
        <end position="192"/>
    </location>
</feature>
<keyword evidence="5" id="KW-0677">Repeat</keyword>
<evidence type="ECO:0000256" key="3">
    <source>
        <dbReference type="ARBA" id="ARBA00022448"/>
    </source>
</evidence>
<keyword evidence="6" id="KW-1133">Transmembrane helix</keyword>
<keyword evidence="3 10" id="KW-0813">Transport</keyword>
<proteinExistence type="inferred from homology"/>
<evidence type="ECO:0000313" key="11">
    <source>
        <dbReference type="EMBL" id="RKP35718.1"/>
    </source>
</evidence>
<keyword evidence="12" id="KW-1185">Reference proteome</keyword>
<keyword evidence="7" id="KW-0496">Mitochondrion</keyword>
<dbReference type="InterPro" id="IPR002067">
    <property type="entry name" value="MCP"/>
</dbReference>
<gene>
    <name evidence="11" type="ORF">BJ085DRAFT_5131</name>
</gene>
<feature type="repeat" description="Solcar" evidence="9">
    <location>
        <begin position="209"/>
        <end position="292"/>
    </location>
</feature>
<dbReference type="GO" id="GO:0015227">
    <property type="term" value="F:O-acyl-L-carnitine transmembrane transporter activity"/>
    <property type="evidence" value="ECO:0007669"/>
    <property type="project" value="TreeGrafter"/>
</dbReference>
<comment type="subcellular location">
    <subcellularLocation>
        <location evidence="1">Mitochondrion membrane</location>
        <topology evidence="1">Multi-pass membrane protein</topology>
    </subcellularLocation>
</comment>
<feature type="repeat" description="Solcar" evidence="9">
    <location>
        <begin position="1"/>
        <end position="77"/>
    </location>
</feature>